<dbReference type="Proteomes" id="UP000465302">
    <property type="component" value="Unassembled WGS sequence"/>
</dbReference>
<reference evidence="5 6" key="1">
    <citation type="submission" date="2017-10" db="EMBL/GenBank/DDBJ databases">
        <title>The new phylogeny of genus Mycobacterium.</title>
        <authorList>
            <person name="Tortoli E."/>
            <person name="Trovato A."/>
            <person name="Cirillo D.M."/>
        </authorList>
    </citation>
    <scope>NUCLEOTIDE SEQUENCE [LARGE SCALE GENOMIC DNA]</scope>
    <source>
        <strain evidence="5 6">CCUG37673</strain>
    </source>
</reference>
<accession>A0A2A7NFL3</accession>
<feature type="region of interest" description="Disordered" evidence="2">
    <location>
        <begin position="199"/>
        <end position="221"/>
    </location>
</feature>
<reference evidence="4 7" key="2">
    <citation type="journal article" date="2019" name="Emerg. Microbes Infect.">
        <title>Comprehensive subspecies identification of 175 nontuberculous mycobacteria species based on 7547 genomic profiles.</title>
        <authorList>
            <person name="Matsumoto Y."/>
            <person name="Kinjo T."/>
            <person name="Motooka D."/>
            <person name="Nabeya D."/>
            <person name="Jung N."/>
            <person name="Uechi K."/>
            <person name="Horii T."/>
            <person name="Iida T."/>
            <person name="Fujita J."/>
            <person name="Nakamura S."/>
        </authorList>
    </citation>
    <scope>NUCLEOTIDE SEQUENCE [LARGE SCALE GENOMIC DNA]</scope>
    <source>
        <strain evidence="4 7">JCM 6377</strain>
    </source>
</reference>
<reference evidence="4" key="3">
    <citation type="submission" date="2020-02" db="EMBL/GenBank/DDBJ databases">
        <authorList>
            <person name="Matsumoto Y."/>
            <person name="Motooka D."/>
            <person name="Nakamura S."/>
        </authorList>
    </citation>
    <scope>NUCLEOTIDE SEQUENCE</scope>
    <source>
        <strain evidence="4">JCM 6377</strain>
    </source>
</reference>
<organism evidence="5 6">
    <name type="scientific">Mycolicibacterium agri</name>
    <name type="common">Mycobacterium agri</name>
    <dbReference type="NCBI Taxonomy" id="36811"/>
    <lineage>
        <taxon>Bacteria</taxon>
        <taxon>Bacillati</taxon>
        <taxon>Actinomycetota</taxon>
        <taxon>Actinomycetes</taxon>
        <taxon>Mycobacteriales</taxon>
        <taxon>Mycobacteriaceae</taxon>
        <taxon>Mycolicibacterium</taxon>
    </lineage>
</organism>
<sequence>MPEYPQLVYLSVPELIGAAGGDPWRVDETIQAGAPGEISELASSFRAAGVCITETDEEFNQAKKRFEEAWDRDDPAHPINDAAEVQRATQWLRLSSEQMAKVSADLQNIAATLAEAQRSGHISIANLNNRLVALDNVIAAEIEKARADGVQLDWSALKAAAVDATSQSLKEVTAVRDAYGAKLDEAELKMAAHGYDMDAVAGGEGQGEPSAEDKAQSAAEKYDATQRAADEALVNDGGPMTPEKEAAAGRLRDFATVNDPNANPYLKQYAGERLDDYNMSRFVGPLPVDPVLGKDARQLAQSRMELQAQLEKGLLGGPPMSPDQATAFLDSGESQARTLLLNQAEQQLRNLGMSEQGIYTVIKGLGSLSDSIGTGVEQYGNSVETGKHALNGLSKADAAAFAKWGGRVGTVGSIAQLVIAGLEYPDNAWNPNEELGKASGSALGSVLGGMGAGAAVGSFGGPFTAAGAAVIGGLIGGFAGSDLGGKIGSLFDRQYYAGGGGGSW</sequence>
<evidence type="ECO:0000313" key="6">
    <source>
        <dbReference type="Proteomes" id="UP000220914"/>
    </source>
</evidence>
<evidence type="ECO:0000313" key="4">
    <source>
        <dbReference type="EMBL" id="GFG52711.1"/>
    </source>
</evidence>
<gene>
    <name evidence="5" type="ORF">CQY20_01660</name>
    <name evidence="4" type="ORF">MAGR_41520</name>
</gene>
<keyword evidence="6" id="KW-1185">Reference proteome</keyword>
<protein>
    <recommendedName>
        <fullName evidence="3">Predicted hydrolase N-terminal domain-containing protein</fullName>
    </recommendedName>
</protein>
<proteinExistence type="predicted"/>
<evidence type="ECO:0000259" key="3">
    <source>
        <dbReference type="Pfam" id="PF22905"/>
    </source>
</evidence>
<evidence type="ECO:0000256" key="2">
    <source>
        <dbReference type="SAM" id="MobiDB-lite"/>
    </source>
</evidence>
<keyword evidence="1" id="KW-0175">Coiled coil</keyword>
<feature type="compositionally biased region" description="Basic and acidic residues" evidence="2">
    <location>
        <begin position="211"/>
        <end position="221"/>
    </location>
</feature>
<name>A0A2A7NFL3_MYCAG</name>
<dbReference type="InterPro" id="IPR054469">
    <property type="entry name" value="Pred_hydrolase_N"/>
</dbReference>
<dbReference type="Pfam" id="PF22905">
    <property type="entry name" value="Hydro_N_hd"/>
    <property type="match status" value="1"/>
</dbReference>
<feature type="domain" description="Predicted hydrolase N-terminal" evidence="3">
    <location>
        <begin position="5"/>
        <end position="190"/>
    </location>
</feature>
<feature type="coiled-coil region" evidence="1">
    <location>
        <begin position="99"/>
        <end position="144"/>
    </location>
</feature>
<dbReference type="OrthoDB" id="4509678at2"/>
<dbReference type="RefSeq" id="WP_097937910.1">
    <property type="nucleotide sequence ID" value="NZ_BLKS01000001.1"/>
</dbReference>
<comment type="caution">
    <text evidence="5">The sequence shown here is derived from an EMBL/GenBank/DDBJ whole genome shotgun (WGS) entry which is preliminary data.</text>
</comment>
<evidence type="ECO:0000313" key="5">
    <source>
        <dbReference type="EMBL" id="PEG42724.1"/>
    </source>
</evidence>
<evidence type="ECO:0000313" key="7">
    <source>
        <dbReference type="Proteomes" id="UP000465302"/>
    </source>
</evidence>
<dbReference type="Proteomes" id="UP000220914">
    <property type="component" value="Unassembled WGS sequence"/>
</dbReference>
<dbReference type="EMBL" id="PDCP01000002">
    <property type="protein sequence ID" value="PEG42724.1"/>
    <property type="molecule type" value="Genomic_DNA"/>
</dbReference>
<dbReference type="EMBL" id="BLKS01000001">
    <property type="protein sequence ID" value="GFG52711.1"/>
    <property type="molecule type" value="Genomic_DNA"/>
</dbReference>
<dbReference type="AlphaFoldDB" id="A0A2A7NFL3"/>
<evidence type="ECO:0000256" key="1">
    <source>
        <dbReference type="SAM" id="Coils"/>
    </source>
</evidence>